<reference evidence="4" key="1">
    <citation type="journal article" date="2021" name="Nat. Commun.">
        <title>Genetic determinants of endophytism in the Arabidopsis root mycobiome.</title>
        <authorList>
            <person name="Mesny F."/>
            <person name="Miyauchi S."/>
            <person name="Thiergart T."/>
            <person name="Pickel B."/>
            <person name="Atanasova L."/>
            <person name="Karlsson M."/>
            <person name="Huettel B."/>
            <person name="Barry K.W."/>
            <person name="Haridas S."/>
            <person name="Chen C."/>
            <person name="Bauer D."/>
            <person name="Andreopoulos W."/>
            <person name="Pangilinan J."/>
            <person name="LaButti K."/>
            <person name="Riley R."/>
            <person name="Lipzen A."/>
            <person name="Clum A."/>
            <person name="Drula E."/>
            <person name="Henrissat B."/>
            <person name="Kohler A."/>
            <person name="Grigoriev I.V."/>
            <person name="Martin F.M."/>
            <person name="Hacquard S."/>
        </authorList>
    </citation>
    <scope>NUCLEOTIDE SEQUENCE</scope>
    <source>
        <strain evidence="4">MPI-CAGE-AT-0016</strain>
    </source>
</reference>
<keyword evidence="2" id="KW-0539">Nucleus</keyword>
<feature type="region of interest" description="Disordered" evidence="3">
    <location>
        <begin position="708"/>
        <end position="804"/>
    </location>
</feature>
<feature type="compositionally biased region" description="Basic residues" evidence="3">
    <location>
        <begin position="1"/>
        <end position="11"/>
    </location>
</feature>
<feature type="compositionally biased region" description="Acidic residues" evidence="3">
    <location>
        <begin position="764"/>
        <end position="777"/>
    </location>
</feature>
<keyword evidence="5" id="KW-1185">Reference proteome</keyword>
<dbReference type="PANTHER" id="PTHR13213">
    <property type="entry name" value="MYB-BINDING PROTEIN 1A FAMILY MEMBER"/>
    <property type="match status" value="1"/>
</dbReference>
<dbReference type="AlphaFoldDB" id="A0A8K0X787"/>
<evidence type="ECO:0000313" key="4">
    <source>
        <dbReference type="EMBL" id="KAH7368354.1"/>
    </source>
</evidence>
<feature type="compositionally biased region" description="Basic and acidic residues" evidence="3">
    <location>
        <begin position="12"/>
        <end position="29"/>
    </location>
</feature>
<dbReference type="GO" id="GO:0006355">
    <property type="term" value="P:regulation of DNA-templated transcription"/>
    <property type="evidence" value="ECO:0007669"/>
    <property type="project" value="InterPro"/>
</dbReference>
<dbReference type="GO" id="GO:0000182">
    <property type="term" value="F:rDNA binding"/>
    <property type="evidence" value="ECO:0007669"/>
    <property type="project" value="TreeGrafter"/>
</dbReference>
<comment type="subcellular location">
    <subcellularLocation>
        <location evidence="1">Nucleus</location>
    </subcellularLocation>
</comment>
<name>A0A8K0X787_9PEZI</name>
<feature type="compositionally biased region" description="Acidic residues" evidence="3">
    <location>
        <begin position="786"/>
        <end position="798"/>
    </location>
</feature>
<evidence type="ECO:0008006" key="6">
    <source>
        <dbReference type="Google" id="ProtNLM"/>
    </source>
</evidence>
<dbReference type="GO" id="GO:0005730">
    <property type="term" value="C:nucleolus"/>
    <property type="evidence" value="ECO:0007669"/>
    <property type="project" value="InterPro"/>
</dbReference>
<organism evidence="4 5">
    <name type="scientific">Plectosphaerella cucumerina</name>
    <dbReference type="NCBI Taxonomy" id="40658"/>
    <lineage>
        <taxon>Eukaryota</taxon>
        <taxon>Fungi</taxon>
        <taxon>Dikarya</taxon>
        <taxon>Ascomycota</taxon>
        <taxon>Pezizomycotina</taxon>
        <taxon>Sordariomycetes</taxon>
        <taxon>Hypocreomycetidae</taxon>
        <taxon>Glomerellales</taxon>
        <taxon>Plectosphaerellaceae</taxon>
        <taxon>Plectosphaerella</taxon>
    </lineage>
</organism>
<sequence>MTRTASAKRKRAEREALKADTSNKRTKSEDPKAYFVKKAFVENSTGADRVREAKLYELLGSEDIEDRVAAAEAIVSSLLDDEGVPEAVLQKHLDWRLFRGLASGRAGARLGYSVVISEILRQLFGDESLSESKYPGLTFEKVLEILQERTKPLGNITGQEERDCYFGQLFGLECIIRANVVRRDAERWMAVLHALIKLATKKVWLRPQCGWVITQALSFGSISKEATHETIKALQAAKWAKTPEGVAIWVVALDQYPNLEDEGVRNPLDPRNASDLPAILKESVKDDAEAEENNETVKMKQAVWTHQLHFVWSSILGHYIAGEDNNSKQFAAFWKRAVDENFFSKSATEGQKLRGFLVLQEVLSTPDLEDTSYPVSVSAACEWLFPIVFSKNLMACLMNQAANEDRYLHRVACKTLSLVEKVAIGHPELAGLVVENLTGNNGVYSFDVRTGQKTVENILQQIRPDVGEDLIGVLSAPVMKTCTKGKDLDKVKLDLRVYVEYLFKLANSAPEPALQELTSLAYANPIWIPSNASDFVKDLSRTRLQSVFANLSRKDDSSTFLFKAVEGINPDYIPMDDKLKKAVTEARKKLKALSKQAGDGSKESRTRETDAARGLALLYAIAIFQIYNAEPDAFQLLGDLEEYQTRSSTDGEGAAEFLIEILLSMVSQESVLLRQVSQEVFGCFTNVVTPKALDLLLDVLPADENTKGQQSLFNLESDDIDPEDLEEEDEEDEEDDDVQIIEDDDLDSDEIGSDIEFVTLNGEPVDEDADNDDDNDNDSSKSSSDASDEEEEAEEEPSENAKNLEAIDLALGKILNSHRLDKDKEAADSDSDADMTDSEMLAMDEALANVFKQRVKSKPSQKKERKAAKESVINFKRRVLDLLLIFVKNEASRPLALSLLLPLLRLMRATTVKSLSDRALETIREYQRRLRRARAAAAGGEEEVEGKKKKAKAPETVDAEATLQLLKDIHAEAASVEANDVAKAAASASLIAASTLYMADAASRPAVEAEFEKLEPPAGAEAGAKAKGKSKGKGKRRKQKQGGEVDMPLAFKQWKQSFESKA</sequence>
<feature type="compositionally biased region" description="Acidic residues" evidence="3">
    <location>
        <begin position="716"/>
        <end position="753"/>
    </location>
</feature>
<evidence type="ECO:0000256" key="3">
    <source>
        <dbReference type="SAM" id="MobiDB-lite"/>
    </source>
</evidence>
<evidence type="ECO:0000313" key="5">
    <source>
        <dbReference type="Proteomes" id="UP000813385"/>
    </source>
</evidence>
<accession>A0A8K0X787</accession>
<feature type="region of interest" description="Disordered" evidence="3">
    <location>
        <begin position="1"/>
        <end position="29"/>
    </location>
</feature>
<proteinExistence type="predicted"/>
<dbReference type="Pfam" id="PF04931">
    <property type="entry name" value="DNA_pol_phi"/>
    <property type="match status" value="1"/>
</dbReference>
<dbReference type="PANTHER" id="PTHR13213:SF2">
    <property type="entry name" value="MYB-BINDING PROTEIN 1A"/>
    <property type="match status" value="1"/>
</dbReference>
<gene>
    <name evidence="4" type="ORF">B0T11DRAFT_63410</name>
</gene>
<dbReference type="InterPro" id="IPR007015">
    <property type="entry name" value="DNA_pol_V/MYBBP1A"/>
</dbReference>
<evidence type="ECO:0000256" key="2">
    <source>
        <dbReference type="ARBA" id="ARBA00023242"/>
    </source>
</evidence>
<feature type="region of interest" description="Disordered" evidence="3">
    <location>
        <begin position="935"/>
        <end position="956"/>
    </location>
</feature>
<protein>
    <recommendedName>
        <fullName evidence="6">DNA polymerase V</fullName>
    </recommendedName>
</protein>
<feature type="region of interest" description="Disordered" evidence="3">
    <location>
        <begin position="1007"/>
        <end position="1049"/>
    </location>
</feature>
<dbReference type="Proteomes" id="UP000813385">
    <property type="component" value="Unassembled WGS sequence"/>
</dbReference>
<evidence type="ECO:0000256" key="1">
    <source>
        <dbReference type="ARBA" id="ARBA00004123"/>
    </source>
</evidence>
<dbReference type="EMBL" id="JAGPXD010000002">
    <property type="protein sequence ID" value="KAH7368354.1"/>
    <property type="molecule type" value="Genomic_DNA"/>
</dbReference>
<feature type="compositionally biased region" description="Basic residues" evidence="3">
    <location>
        <begin position="1026"/>
        <end position="1040"/>
    </location>
</feature>
<comment type="caution">
    <text evidence="4">The sequence shown here is derived from an EMBL/GenBank/DDBJ whole genome shotgun (WGS) entry which is preliminary data.</text>
</comment>
<dbReference type="OrthoDB" id="342531at2759"/>